<evidence type="ECO:0008006" key="4">
    <source>
        <dbReference type="Google" id="ProtNLM"/>
    </source>
</evidence>
<feature type="region of interest" description="Disordered" evidence="1">
    <location>
        <begin position="1"/>
        <end position="39"/>
    </location>
</feature>
<feature type="compositionally biased region" description="Polar residues" evidence="1">
    <location>
        <begin position="95"/>
        <end position="112"/>
    </location>
</feature>
<name>A0AAV4FXE9_9GAST</name>
<feature type="compositionally biased region" description="Polar residues" evidence="1">
    <location>
        <begin position="187"/>
        <end position="265"/>
    </location>
</feature>
<reference evidence="2 3" key="1">
    <citation type="journal article" date="2021" name="Elife">
        <title>Chloroplast acquisition without the gene transfer in kleptoplastic sea slugs, Plakobranchus ocellatus.</title>
        <authorList>
            <person name="Maeda T."/>
            <person name="Takahashi S."/>
            <person name="Yoshida T."/>
            <person name="Shimamura S."/>
            <person name="Takaki Y."/>
            <person name="Nagai Y."/>
            <person name="Toyoda A."/>
            <person name="Suzuki Y."/>
            <person name="Arimoto A."/>
            <person name="Ishii H."/>
            <person name="Satoh N."/>
            <person name="Nishiyama T."/>
            <person name="Hasebe M."/>
            <person name="Maruyama T."/>
            <person name="Minagawa J."/>
            <person name="Obokata J."/>
            <person name="Shigenobu S."/>
        </authorList>
    </citation>
    <scope>NUCLEOTIDE SEQUENCE [LARGE SCALE GENOMIC DNA]</scope>
</reference>
<gene>
    <name evidence="2" type="ORF">ElyMa_002241200</name>
</gene>
<accession>A0AAV4FXE9</accession>
<dbReference type="AlphaFoldDB" id="A0AAV4FXE9"/>
<feature type="region of interest" description="Disordered" evidence="1">
    <location>
        <begin position="82"/>
        <end position="142"/>
    </location>
</feature>
<comment type="caution">
    <text evidence="2">The sequence shown here is derived from an EMBL/GenBank/DDBJ whole genome shotgun (WGS) entry which is preliminary data.</text>
</comment>
<evidence type="ECO:0000313" key="3">
    <source>
        <dbReference type="Proteomes" id="UP000762676"/>
    </source>
</evidence>
<dbReference type="EMBL" id="BMAT01004645">
    <property type="protein sequence ID" value="GFR77581.1"/>
    <property type="molecule type" value="Genomic_DNA"/>
</dbReference>
<dbReference type="Proteomes" id="UP000762676">
    <property type="component" value="Unassembled WGS sequence"/>
</dbReference>
<feature type="compositionally biased region" description="Low complexity" evidence="1">
    <location>
        <begin position="158"/>
        <end position="186"/>
    </location>
</feature>
<sequence length="313" mass="32434">MSASSKSKTSKRHRNDSEISVTTESPEVAGRETQTGWSKCSSVGQCKSLCELPFSLLLKEEDDPQFQLWQTDWDNWVKPQEDLTLTPRSGDLDLSPTSSNFLFPPASSTASQEVAKASRSEEQKSSQTSAPTPTAEKDFDSSLCAVTAPKSITATSFASSSSSSSSSAVGGVVSSSLPDSASKPSVRTFSSQQYSLSSTPPKASTVISMAGTTSTSPKPGVDSSTAVDSTQGQPTESQAVSSEVESRPSSTDFPLAINTSQAMSINTSNAPAPSPSSSSLSSLPMNTPPMMLSPAAGTAEVPPLTPVGELGAQ</sequence>
<protein>
    <recommendedName>
        <fullName evidence="4">Spondin domain-containing protein</fullName>
    </recommendedName>
</protein>
<keyword evidence="3" id="KW-1185">Reference proteome</keyword>
<organism evidence="2 3">
    <name type="scientific">Elysia marginata</name>
    <dbReference type="NCBI Taxonomy" id="1093978"/>
    <lineage>
        <taxon>Eukaryota</taxon>
        <taxon>Metazoa</taxon>
        <taxon>Spiralia</taxon>
        <taxon>Lophotrochozoa</taxon>
        <taxon>Mollusca</taxon>
        <taxon>Gastropoda</taxon>
        <taxon>Heterobranchia</taxon>
        <taxon>Euthyneura</taxon>
        <taxon>Panpulmonata</taxon>
        <taxon>Sacoglossa</taxon>
        <taxon>Placobranchoidea</taxon>
        <taxon>Plakobranchidae</taxon>
        <taxon>Elysia</taxon>
    </lineage>
</organism>
<feature type="compositionally biased region" description="Low complexity" evidence="1">
    <location>
        <begin position="266"/>
        <end position="294"/>
    </location>
</feature>
<evidence type="ECO:0000256" key="1">
    <source>
        <dbReference type="SAM" id="MobiDB-lite"/>
    </source>
</evidence>
<evidence type="ECO:0000313" key="2">
    <source>
        <dbReference type="EMBL" id="GFR77581.1"/>
    </source>
</evidence>
<feature type="region of interest" description="Disordered" evidence="1">
    <location>
        <begin position="155"/>
        <end position="313"/>
    </location>
</feature>
<proteinExistence type="predicted"/>